<accession>I4Z447</accession>
<dbReference type="EMBL" id="JH660634">
    <property type="protein sequence ID" value="EIM30989.1"/>
    <property type="molecule type" value="Genomic_DNA"/>
</dbReference>
<name>I4Z447_9HYPH</name>
<reference evidence="1 2" key="1">
    <citation type="submission" date="2012-02" db="EMBL/GenBank/DDBJ databases">
        <title>Improved High-Quality Draft sequence of Microvirga sp. WSM3557.</title>
        <authorList>
            <consortium name="US DOE Joint Genome Institute"/>
            <person name="Lucas S."/>
            <person name="Han J."/>
            <person name="Lapidus A."/>
            <person name="Cheng J.-F."/>
            <person name="Goodwin L."/>
            <person name="Pitluck S."/>
            <person name="Peters L."/>
            <person name="Zhang X."/>
            <person name="Detter J.C."/>
            <person name="Han C."/>
            <person name="Tapia R."/>
            <person name="Land M."/>
            <person name="Hauser L."/>
            <person name="Kyrpides N."/>
            <person name="Ivanova N."/>
            <person name="Pagani I."/>
            <person name="Brau L."/>
            <person name="Yates R."/>
            <person name="O'Hara G."/>
            <person name="Rui T."/>
            <person name="Howieson J."/>
            <person name="Reeve W."/>
            <person name="Woyke T."/>
        </authorList>
    </citation>
    <scope>NUCLEOTIDE SEQUENCE [LARGE SCALE GENOMIC DNA]</scope>
    <source>
        <strain evidence="1 2">WSM3557</strain>
    </source>
</reference>
<protein>
    <submittedName>
        <fullName evidence="1">Uncharacterized protein</fullName>
    </submittedName>
</protein>
<dbReference type="HOGENOM" id="CLU_3357098_0_0_5"/>
<dbReference type="STRING" id="864069.MicloDRAFT_00002700"/>
<sequence>MERLILTGRPEGTDRLPTRPLLVTARKLHLNKKLLN</sequence>
<dbReference type="PATRIC" id="fig|864069.3.peg.288"/>
<dbReference type="Proteomes" id="UP000003947">
    <property type="component" value="Unassembled WGS sequence"/>
</dbReference>
<evidence type="ECO:0000313" key="2">
    <source>
        <dbReference type="Proteomes" id="UP000003947"/>
    </source>
</evidence>
<gene>
    <name evidence="1" type="ORF">MicloDRAFT_00002700</name>
</gene>
<evidence type="ECO:0000313" key="1">
    <source>
        <dbReference type="EMBL" id="EIM30989.1"/>
    </source>
</evidence>
<keyword evidence="2" id="KW-1185">Reference proteome</keyword>
<organism evidence="1 2">
    <name type="scientific">Microvirga lotononidis</name>
    <dbReference type="NCBI Taxonomy" id="864069"/>
    <lineage>
        <taxon>Bacteria</taxon>
        <taxon>Pseudomonadati</taxon>
        <taxon>Pseudomonadota</taxon>
        <taxon>Alphaproteobacteria</taxon>
        <taxon>Hyphomicrobiales</taxon>
        <taxon>Methylobacteriaceae</taxon>
        <taxon>Microvirga</taxon>
    </lineage>
</organism>
<proteinExistence type="predicted"/>
<dbReference type="AlphaFoldDB" id="I4Z447"/>